<dbReference type="AlphaFoldDB" id="W0AF95"/>
<dbReference type="SUPFAM" id="SSF46785">
    <property type="entry name" value="Winged helix' DNA-binding domain"/>
    <property type="match status" value="1"/>
</dbReference>
<dbReference type="GO" id="GO:0006351">
    <property type="term" value="P:DNA-templated transcription"/>
    <property type="evidence" value="ECO:0007669"/>
    <property type="project" value="TreeGrafter"/>
</dbReference>
<evidence type="ECO:0000256" key="3">
    <source>
        <dbReference type="ARBA" id="ARBA00023125"/>
    </source>
</evidence>
<dbReference type="STRING" id="1123269.NX02_24735"/>
<name>W0AF95_9SPHN</name>
<dbReference type="EMBL" id="CP006644">
    <property type="protein sequence ID" value="AHE56554.1"/>
    <property type="molecule type" value="Genomic_DNA"/>
</dbReference>
<dbReference type="Pfam" id="PF00126">
    <property type="entry name" value="HTH_1"/>
    <property type="match status" value="1"/>
</dbReference>
<evidence type="ECO:0000256" key="1">
    <source>
        <dbReference type="ARBA" id="ARBA00009437"/>
    </source>
</evidence>
<dbReference type="Gene3D" id="1.10.10.10">
    <property type="entry name" value="Winged helix-like DNA-binding domain superfamily/Winged helix DNA-binding domain"/>
    <property type="match status" value="1"/>
</dbReference>
<dbReference type="InterPro" id="IPR036388">
    <property type="entry name" value="WH-like_DNA-bd_sf"/>
</dbReference>
<reference evidence="6 7" key="1">
    <citation type="submission" date="2013-07" db="EMBL/GenBank/DDBJ databases">
        <title>Completed genome of Sphingomonas sanxanigenens NX02.</title>
        <authorList>
            <person name="Ma T."/>
            <person name="Huang H."/>
            <person name="Wu M."/>
            <person name="Li X."/>
            <person name="Li G."/>
        </authorList>
    </citation>
    <scope>NUCLEOTIDE SEQUENCE [LARGE SCALE GENOMIC DNA]</scope>
    <source>
        <strain evidence="6 7">NX02</strain>
    </source>
</reference>
<dbReference type="PROSITE" id="PS50931">
    <property type="entry name" value="HTH_LYSR"/>
    <property type="match status" value="1"/>
</dbReference>
<dbReference type="GO" id="GO:0043565">
    <property type="term" value="F:sequence-specific DNA binding"/>
    <property type="evidence" value="ECO:0007669"/>
    <property type="project" value="TreeGrafter"/>
</dbReference>
<dbReference type="PANTHER" id="PTHR30537:SF3">
    <property type="entry name" value="TRANSCRIPTIONAL REGULATORY PROTEIN"/>
    <property type="match status" value="1"/>
</dbReference>
<accession>W0AF95</accession>
<feature type="domain" description="HTH lysR-type" evidence="5">
    <location>
        <begin position="8"/>
        <end position="65"/>
    </location>
</feature>
<dbReference type="Gene3D" id="3.40.190.290">
    <property type="match status" value="1"/>
</dbReference>
<dbReference type="Proteomes" id="UP000018851">
    <property type="component" value="Chromosome"/>
</dbReference>
<evidence type="ECO:0000313" key="7">
    <source>
        <dbReference type="Proteomes" id="UP000018851"/>
    </source>
</evidence>
<keyword evidence="3" id="KW-0238">DNA-binding</keyword>
<dbReference type="eggNOG" id="COG0583">
    <property type="taxonomic scope" value="Bacteria"/>
</dbReference>
<comment type="similarity">
    <text evidence="1">Belongs to the LysR transcriptional regulatory family.</text>
</comment>
<keyword evidence="2" id="KW-0805">Transcription regulation</keyword>
<proteinExistence type="inferred from homology"/>
<dbReference type="PANTHER" id="PTHR30537">
    <property type="entry name" value="HTH-TYPE TRANSCRIPTIONAL REGULATOR"/>
    <property type="match status" value="1"/>
</dbReference>
<dbReference type="GO" id="GO:0003700">
    <property type="term" value="F:DNA-binding transcription factor activity"/>
    <property type="evidence" value="ECO:0007669"/>
    <property type="project" value="InterPro"/>
</dbReference>
<dbReference type="HOGENOM" id="CLU_039613_2_0_5"/>
<protein>
    <recommendedName>
        <fullName evidence="5">HTH lysR-type domain-containing protein</fullName>
    </recommendedName>
</protein>
<sequence length="303" mass="32052">MKMMNQRIDWEDQRAFLAVLDGGSLSAAARALGVAQPTVRARVAALEQALGTTLFTRSVRGLTPTAQARALGAAARAMAHASDAFARLASAAVDVPAGVVRLGVSDFVGVAVLPAMLAPLRRSHPDLRIELVLSNSAADLLEQEVDIAVRMHPPRQEALVAAKVPSIPLGLFAHRDYLARRGTPVTLADLATHDMIGPDRALSDLAVVAQVFPDLDRSRFMIRTDSHPAQLAAIRAGLGIGVVQRPVALADPALCAVLPDLVAATLDTWIVTHENLRALPRIAALFDHLVAAFRRFGGAAPDG</sequence>
<dbReference type="InterPro" id="IPR036390">
    <property type="entry name" value="WH_DNA-bd_sf"/>
</dbReference>
<evidence type="ECO:0000313" key="6">
    <source>
        <dbReference type="EMBL" id="AHE56554.1"/>
    </source>
</evidence>
<dbReference type="Pfam" id="PF03466">
    <property type="entry name" value="LysR_substrate"/>
    <property type="match status" value="1"/>
</dbReference>
<gene>
    <name evidence="6" type="ORF">NX02_24735</name>
</gene>
<dbReference type="SUPFAM" id="SSF53850">
    <property type="entry name" value="Periplasmic binding protein-like II"/>
    <property type="match status" value="1"/>
</dbReference>
<keyword evidence="4" id="KW-0804">Transcription</keyword>
<dbReference type="InterPro" id="IPR058163">
    <property type="entry name" value="LysR-type_TF_proteobact-type"/>
</dbReference>
<evidence type="ECO:0000256" key="2">
    <source>
        <dbReference type="ARBA" id="ARBA00023015"/>
    </source>
</evidence>
<dbReference type="PRINTS" id="PR00039">
    <property type="entry name" value="HTHLYSR"/>
</dbReference>
<dbReference type="KEGG" id="ssan:NX02_24735"/>
<evidence type="ECO:0000259" key="5">
    <source>
        <dbReference type="PROSITE" id="PS50931"/>
    </source>
</evidence>
<dbReference type="InterPro" id="IPR000847">
    <property type="entry name" value="LysR_HTH_N"/>
</dbReference>
<dbReference type="InterPro" id="IPR005119">
    <property type="entry name" value="LysR_subst-bd"/>
</dbReference>
<dbReference type="PATRIC" id="fig|1123269.5.peg.4848"/>
<keyword evidence="7" id="KW-1185">Reference proteome</keyword>
<evidence type="ECO:0000256" key="4">
    <source>
        <dbReference type="ARBA" id="ARBA00023163"/>
    </source>
</evidence>
<organism evidence="6 7">
    <name type="scientific">Sphingomonas sanxanigenens DSM 19645 = NX02</name>
    <dbReference type="NCBI Taxonomy" id="1123269"/>
    <lineage>
        <taxon>Bacteria</taxon>
        <taxon>Pseudomonadati</taxon>
        <taxon>Pseudomonadota</taxon>
        <taxon>Alphaproteobacteria</taxon>
        <taxon>Sphingomonadales</taxon>
        <taxon>Sphingomonadaceae</taxon>
        <taxon>Sphingomonas</taxon>
    </lineage>
</organism>